<reference evidence="1" key="1">
    <citation type="submission" date="2021-06" db="EMBL/GenBank/DDBJ databases">
        <authorList>
            <person name="Hodson N. C."/>
            <person name="Mongue J. A."/>
            <person name="Jaron S. K."/>
        </authorList>
    </citation>
    <scope>NUCLEOTIDE SEQUENCE</scope>
</reference>
<keyword evidence="2" id="KW-1185">Reference proteome</keyword>
<feature type="non-terminal residue" evidence="1">
    <location>
        <position position="1"/>
    </location>
</feature>
<gene>
    <name evidence="1" type="ORF">AFUS01_LOCUS26628</name>
</gene>
<comment type="caution">
    <text evidence="1">The sequence shown here is derived from an EMBL/GenBank/DDBJ whole genome shotgun (WGS) entry which is preliminary data.</text>
</comment>
<sequence length="17" mass="1730">MVTGCSALTSSKEDIMG</sequence>
<dbReference type="AlphaFoldDB" id="A0A8J2KJE1"/>
<protein>
    <submittedName>
        <fullName evidence="1">Uncharacterized protein</fullName>
    </submittedName>
</protein>
<proteinExistence type="predicted"/>
<accession>A0A8J2KJE1</accession>
<organism evidence="1 2">
    <name type="scientific">Allacma fusca</name>
    <dbReference type="NCBI Taxonomy" id="39272"/>
    <lineage>
        <taxon>Eukaryota</taxon>
        <taxon>Metazoa</taxon>
        <taxon>Ecdysozoa</taxon>
        <taxon>Arthropoda</taxon>
        <taxon>Hexapoda</taxon>
        <taxon>Collembola</taxon>
        <taxon>Symphypleona</taxon>
        <taxon>Sminthuridae</taxon>
        <taxon>Allacma</taxon>
    </lineage>
</organism>
<dbReference type="EMBL" id="CAJVCH010358099">
    <property type="protein sequence ID" value="CAG7815985.1"/>
    <property type="molecule type" value="Genomic_DNA"/>
</dbReference>
<dbReference type="Proteomes" id="UP000708208">
    <property type="component" value="Unassembled WGS sequence"/>
</dbReference>
<evidence type="ECO:0000313" key="1">
    <source>
        <dbReference type="EMBL" id="CAG7815985.1"/>
    </source>
</evidence>
<name>A0A8J2KJE1_9HEXA</name>
<evidence type="ECO:0000313" key="2">
    <source>
        <dbReference type="Proteomes" id="UP000708208"/>
    </source>
</evidence>